<name>A0A1F5Z0P0_9BACT</name>
<keyword evidence="10 11" id="KW-0472">Membrane</keyword>
<proteinExistence type="inferred from homology"/>
<keyword evidence="5 11" id="KW-0812">Transmembrane</keyword>
<comment type="similarity">
    <text evidence="3">Belongs to the peptidase M50B family.</text>
</comment>
<accession>A0A1F5Z0P0</accession>
<evidence type="ECO:0000256" key="9">
    <source>
        <dbReference type="ARBA" id="ARBA00023049"/>
    </source>
</evidence>
<evidence type="ECO:0000256" key="5">
    <source>
        <dbReference type="ARBA" id="ARBA00022692"/>
    </source>
</evidence>
<evidence type="ECO:0000259" key="12">
    <source>
        <dbReference type="Pfam" id="PF02163"/>
    </source>
</evidence>
<sequence>MILTVFVFFLILSVLVLVHELGHFLAAKKFNIYVEEFGFGLPPRFMGIKKGETVYSINYLPFGGFVKLYGEEGEQETAGKKIAKNRAFYARPVWQRVIVIAAGVFMNFLLAIAIISYIFTQGVLVPTEKVHIEKVLTGAPADEAGLKEGDIIRKFIIDSEKGANPEEIKITSTEKLIETTKKYSGKEITLEIMRESRILQVDITPRTEFPQDQGPMGVLVSNFEEKKYSLIEAPVIGLKESLVLSWELLKGIGTTLQKLVTFQSVSKDVAGPIGIAQMTGEAIKFGRNAVLEMLGLLSLNLAIINILPFPALDGGRLLFVVIEGITGRRIKTNLERYVHQIGMAILLFLIILVTINDLIRIFSR</sequence>
<dbReference type="SUPFAM" id="SSF50156">
    <property type="entry name" value="PDZ domain-like"/>
    <property type="match status" value="1"/>
</dbReference>
<dbReference type="InterPro" id="IPR008915">
    <property type="entry name" value="Peptidase_M50"/>
</dbReference>
<keyword evidence="9" id="KW-0482">Metalloprotease</keyword>
<organism evidence="13 14">
    <name type="scientific">Candidatus Gottesmanbacteria bacterium RIFCSPHIGHO2_01_FULL_40_15</name>
    <dbReference type="NCBI Taxonomy" id="1798376"/>
    <lineage>
        <taxon>Bacteria</taxon>
        <taxon>Candidatus Gottesmaniibacteriota</taxon>
    </lineage>
</organism>
<evidence type="ECO:0000256" key="6">
    <source>
        <dbReference type="ARBA" id="ARBA00022801"/>
    </source>
</evidence>
<evidence type="ECO:0000256" key="1">
    <source>
        <dbReference type="ARBA" id="ARBA00001947"/>
    </source>
</evidence>
<evidence type="ECO:0000256" key="4">
    <source>
        <dbReference type="ARBA" id="ARBA00022670"/>
    </source>
</evidence>
<evidence type="ECO:0000256" key="8">
    <source>
        <dbReference type="ARBA" id="ARBA00022989"/>
    </source>
</evidence>
<evidence type="ECO:0000256" key="10">
    <source>
        <dbReference type="ARBA" id="ARBA00023136"/>
    </source>
</evidence>
<comment type="caution">
    <text evidence="13">The sequence shown here is derived from an EMBL/GenBank/DDBJ whole genome shotgun (WGS) entry which is preliminary data.</text>
</comment>
<comment type="cofactor">
    <cofactor evidence="1">
        <name>Zn(2+)</name>
        <dbReference type="ChEBI" id="CHEBI:29105"/>
    </cofactor>
</comment>
<feature type="domain" description="Peptidase M50" evidence="12">
    <location>
        <begin position="8"/>
        <end position="349"/>
    </location>
</feature>
<keyword evidence="4" id="KW-0645">Protease</keyword>
<dbReference type="PANTHER" id="PTHR42837">
    <property type="entry name" value="REGULATOR OF SIGMA-E PROTEASE RSEP"/>
    <property type="match status" value="1"/>
</dbReference>
<dbReference type="Gene3D" id="2.30.42.10">
    <property type="match status" value="1"/>
</dbReference>
<dbReference type="InterPro" id="IPR036034">
    <property type="entry name" value="PDZ_sf"/>
</dbReference>
<feature type="transmembrane region" description="Helical" evidence="11">
    <location>
        <begin position="289"/>
        <end position="309"/>
    </location>
</feature>
<dbReference type="EMBL" id="MFJF01000019">
    <property type="protein sequence ID" value="OGG06040.1"/>
    <property type="molecule type" value="Genomic_DNA"/>
</dbReference>
<evidence type="ECO:0000313" key="14">
    <source>
        <dbReference type="Proteomes" id="UP000177354"/>
    </source>
</evidence>
<protein>
    <recommendedName>
        <fullName evidence="12">Peptidase M50 domain-containing protein</fullName>
    </recommendedName>
</protein>
<dbReference type="GO" id="GO:0006508">
    <property type="term" value="P:proteolysis"/>
    <property type="evidence" value="ECO:0007669"/>
    <property type="project" value="UniProtKB-KW"/>
</dbReference>
<reference evidence="13 14" key="1">
    <citation type="journal article" date="2016" name="Nat. Commun.">
        <title>Thousands of microbial genomes shed light on interconnected biogeochemical processes in an aquifer system.</title>
        <authorList>
            <person name="Anantharaman K."/>
            <person name="Brown C.T."/>
            <person name="Hug L.A."/>
            <person name="Sharon I."/>
            <person name="Castelle C.J."/>
            <person name="Probst A.J."/>
            <person name="Thomas B.C."/>
            <person name="Singh A."/>
            <person name="Wilkins M.J."/>
            <person name="Karaoz U."/>
            <person name="Brodie E.L."/>
            <person name="Williams K.H."/>
            <person name="Hubbard S.S."/>
            <person name="Banfield J.F."/>
        </authorList>
    </citation>
    <scope>NUCLEOTIDE SEQUENCE [LARGE SCALE GENOMIC DNA]</scope>
</reference>
<gene>
    <name evidence="13" type="ORF">A2777_00805</name>
</gene>
<feature type="transmembrane region" description="Helical" evidence="11">
    <location>
        <begin position="337"/>
        <end position="359"/>
    </location>
</feature>
<feature type="transmembrane region" description="Helical" evidence="11">
    <location>
        <begin position="97"/>
        <end position="119"/>
    </location>
</feature>
<keyword evidence="8 11" id="KW-1133">Transmembrane helix</keyword>
<dbReference type="GO" id="GO:0004222">
    <property type="term" value="F:metalloendopeptidase activity"/>
    <property type="evidence" value="ECO:0007669"/>
    <property type="project" value="InterPro"/>
</dbReference>
<dbReference type="InterPro" id="IPR004387">
    <property type="entry name" value="Pept_M50_Zn"/>
</dbReference>
<dbReference type="AlphaFoldDB" id="A0A1F5Z0P0"/>
<evidence type="ECO:0000256" key="3">
    <source>
        <dbReference type="ARBA" id="ARBA00007931"/>
    </source>
</evidence>
<evidence type="ECO:0000313" key="13">
    <source>
        <dbReference type="EMBL" id="OGG06040.1"/>
    </source>
</evidence>
<dbReference type="Proteomes" id="UP000177354">
    <property type="component" value="Unassembled WGS sequence"/>
</dbReference>
<comment type="subcellular location">
    <subcellularLocation>
        <location evidence="2">Membrane</location>
        <topology evidence="2">Multi-pass membrane protein</topology>
    </subcellularLocation>
</comment>
<dbReference type="Pfam" id="PF02163">
    <property type="entry name" value="Peptidase_M50"/>
    <property type="match status" value="1"/>
</dbReference>
<evidence type="ECO:0000256" key="11">
    <source>
        <dbReference type="SAM" id="Phobius"/>
    </source>
</evidence>
<dbReference type="PANTHER" id="PTHR42837:SF2">
    <property type="entry name" value="MEMBRANE METALLOPROTEASE ARASP2, CHLOROPLASTIC-RELATED"/>
    <property type="match status" value="1"/>
</dbReference>
<dbReference type="CDD" id="cd06163">
    <property type="entry name" value="S2P-M50_PDZ_RseP-like"/>
    <property type="match status" value="1"/>
</dbReference>
<keyword evidence="7" id="KW-0862">Zinc</keyword>
<evidence type="ECO:0000256" key="7">
    <source>
        <dbReference type="ARBA" id="ARBA00022833"/>
    </source>
</evidence>
<keyword evidence="6" id="KW-0378">Hydrolase</keyword>
<evidence type="ECO:0000256" key="2">
    <source>
        <dbReference type="ARBA" id="ARBA00004141"/>
    </source>
</evidence>
<dbReference type="GO" id="GO:0016020">
    <property type="term" value="C:membrane"/>
    <property type="evidence" value="ECO:0007669"/>
    <property type="project" value="UniProtKB-SubCell"/>
</dbReference>